<reference evidence="4 5" key="1">
    <citation type="submission" date="2020-02" db="EMBL/GenBank/DDBJ databases">
        <title>complete genome sequence of Rhodobacteraceae bacterium.</title>
        <authorList>
            <person name="Park J."/>
            <person name="Kim Y.-S."/>
            <person name="Kim K.-H."/>
        </authorList>
    </citation>
    <scope>NUCLEOTIDE SEQUENCE [LARGE SCALE GENOMIC DNA]</scope>
    <source>
        <strain evidence="4 5">RR4-56</strain>
    </source>
</reference>
<dbReference type="Gene3D" id="3.40.190.10">
    <property type="entry name" value="Periplasmic binding protein-like II"/>
    <property type="match status" value="2"/>
</dbReference>
<protein>
    <submittedName>
        <fullName evidence="4">Transporter substrate-binding domain-containing protein</fullName>
    </submittedName>
</protein>
<gene>
    <name evidence="4" type="ORF">G5B40_02655</name>
</gene>
<feature type="signal peptide" evidence="2">
    <location>
        <begin position="1"/>
        <end position="21"/>
    </location>
</feature>
<feature type="chain" id="PRO_5029782048" evidence="2">
    <location>
        <begin position="22"/>
        <end position="402"/>
    </location>
</feature>
<dbReference type="PROSITE" id="PS51782">
    <property type="entry name" value="LYSM"/>
    <property type="match status" value="1"/>
</dbReference>
<evidence type="ECO:0000256" key="2">
    <source>
        <dbReference type="SAM" id="SignalP"/>
    </source>
</evidence>
<evidence type="ECO:0000313" key="5">
    <source>
        <dbReference type="Proteomes" id="UP000503336"/>
    </source>
</evidence>
<dbReference type="SUPFAM" id="SSF53850">
    <property type="entry name" value="Periplasmic binding protein-like II"/>
    <property type="match status" value="1"/>
</dbReference>
<feature type="domain" description="LysM" evidence="3">
    <location>
        <begin position="38"/>
        <end position="88"/>
    </location>
</feature>
<sequence>MRLSALIGVFGLAAGATLATAGGVSAAGARGAPIECGAPYLVGRGDTLQKIAERAYGPDASYVTLHEANRALIGRNASQLEIGMTIEVPCLSTSDELIAPEAEAAAAELRETATGAPQPVDPARVMNSSRQIETATSHPASDDALSAPSASTQPLRVVAAGGWAPFLDEKREKGGMIAEILSTALSRVMSPDEFRIDFINDRAAHLDPLLTDLAYDVSLAWIRPDCDRIWRLGVESRRRCRNLVWSAPLLEQVFSYYTRVEEAAPADHRALGGRTLCRPETYSLGMMETVGLVEPYIELKRAATAERCFAMLLEGEVDAVVVATAVADEALTTLKATETITEQPQLATVVTLHAVTSIRNPRKAELIARIDEGLHMMREDGAWFEIVRRHLSAQVRRDGAGG</sequence>
<evidence type="ECO:0000259" key="3">
    <source>
        <dbReference type="PROSITE" id="PS51782"/>
    </source>
</evidence>
<proteinExistence type="predicted"/>
<dbReference type="InterPro" id="IPR018392">
    <property type="entry name" value="LysM"/>
</dbReference>
<evidence type="ECO:0000256" key="1">
    <source>
        <dbReference type="SAM" id="MobiDB-lite"/>
    </source>
</evidence>
<dbReference type="RefSeq" id="WP_165094650.1">
    <property type="nucleotide sequence ID" value="NZ_CP049056.1"/>
</dbReference>
<dbReference type="Proteomes" id="UP000503336">
    <property type="component" value="Chromosome"/>
</dbReference>
<keyword evidence="2" id="KW-0732">Signal</keyword>
<feature type="region of interest" description="Disordered" evidence="1">
    <location>
        <begin position="113"/>
        <end position="149"/>
    </location>
</feature>
<dbReference type="SMART" id="SM00257">
    <property type="entry name" value="LysM"/>
    <property type="match status" value="1"/>
</dbReference>
<evidence type="ECO:0000313" key="4">
    <source>
        <dbReference type="EMBL" id="QIE54431.1"/>
    </source>
</evidence>
<dbReference type="CDD" id="cd00118">
    <property type="entry name" value="LysM"/>
    <property type="match status" value="1"/>
</dbReference>
<dbReference type="EMBL" id="CP049056">
    <property type="protein sequence ID" value="QIE54431.1"/>
    <property type="molecule type" value="Genomic_DNA"/>
</dbReference>
<accession>A0A7L5BTN2</accession>
<dbReference type="InterPro" id="IPR036779">
    <property type="entry name" value="LysM_dom_sf"/>
</dbReference>
<dbReference type="AlphaFoldDB" id="A0A7L5BTN2"/>
<keyword evidence="5" id="KW-1185">Reference proteome</keyword>
<organism evidence="4 5">
    <name type="scientific">Pikeienuella piscinae</name>
    <dbReference type="NCBI Taxonomy" id="2748098"/>
    <lineage>
        <taxon>Bacteria</taxon>
        <taxon>Pseudomonadati</taxon>
        <taxon>Pseudomonadota</taxon>
        <taxon>Alphaproteobacteria</taxon>
        <taxon>Rhodobacterales</taxon>
        <taxon>Paracoccaceae</taxon>
        <taxon>Pikeienuella</taxon>
    </lineage>
</organism>
<dbReference type="KEGG" id="hdh:G5B40_02655"/>
<feature type="compositionally biased region" description="Polar residues" evidence="1">
    <location>
        <begin position="126"/>
        <end position="138"/>
    </location>
</feature>
<dbReference type="Gene3D" id="3.10.350.10">
    <property type="entry name" value="LysM domain"/>
    <property type="match status" value="1"/>
</dbReference>
<name>A0A7L5BTN2_9RHOB</name>